<evidence type="ECO:0000259" key="2">
    <source>
        <dbReference type="Pfam" id="PF08341"/>
    </source>
</evidence>
<dbReference type="InterPro" id="IPR013552">
    <property type="entry name" value="Thioester_dom"/>
</dbReference>
<evidence type="ECO:0000256" key="1">
    <source>
        <dbReference type="SAM" id="Phobius"/>
    </source>
</evidence>
<feature type="transmembrane region" description="Helical" evidence="1">
    <location>
        <begin position="230"/>
        <end position="247"/>
    </location>
</feature>
<dbReference type="STRING" id="1121302.SAMN02745163_01719"/>
<dbReference type="NCBIfam" id="TIGR03934">
    <property type="entry name" value="TQXA_dom"/>
    <property type="match status" value="1"/>
</dbReference>
<keyword evidence="1" id="KW-1133">Transmembrane helix</keyword>
<dbReference type="Pfam" id="PF08341">
    <property type="entry name" value="TED"/>
    <property type="match status" value="1"/>
</dbReference>
<dbReference type="AlphaFoldDB" id="A0A1M6I7H2"/>
<evidence type="ECO:0000313" key="3">
    <source>
        <dbReference type="EMBL" id="SHJ30389.1"/>
    </source>
</evidence>
<dbReference type="InterPro" id="IPR023849">
    <property type="entry name" value="TQXA_dom"/>
</dbReference>
<dbReference type="RefSeq" id="WP_072986255.1">
    <property type="nucleotide sequence ID" value="NZ_FQZB01000007.1"/>
</dbReference>
<proteinExistence type="predicted"/>
<keyword evidence="4" id="KW-1185">Reference proteome</keyword>
<dbReference type="Proteomes" id="UP000184310">
    <property type="component" value="Unassembled WGS sequence"/>
</dbReference>
<evidence type="ECO:0000313" key="4">
    <source>
        <dbReference type="Proteomes" id="UP000184310"/>
    </source>
</evidence>
<protein>
    <submittedName>
        <fullName evidence="3">TQXA domain-containing protein</fullName>
    </submittedName>
</protein>
<dbReference type="OrthoDB" id="1902861at2"/>
<reference evidence="3 4" key="1">
    <citation type="submission" date="2016-11" db="EMBL/GenBank/DDBJ databases">
        <authorList>
            <person name="Jaros S."/>
            <person name="Januszkiewicz K."/>
            <person name="Wedrychowicz H."/>
        </authorList>
    </citation>
    <scope>NUCLEOTIDE SEQUENCE [LARGE SCALE GENOMIC DNA]</scope>
    <source>
        <strain evidence="3 4">DSM 21758</strain>
    </source>
</reference>
<keyword evidence="1" id="KW-0812">Transmembrane</keyword>
<feature type="domain" description="Thioester" evidence="2">
    <location>
        <begin position="63"/>
        <end position="150"/>
    </location>
</feature>
<organism evidence="3 4">
    <name type="scientific">Clostridium cavendishii DSM 21758</name>
    <dbReference type="NCBI Taxonomy" id="1121302"/>
    <lineage>
        <taxon>Bacteria</taxon>
        <taxon>Bacillati</taxon>
        <taxon>Bacillota</taxon>
        <taxon>Clostridia</taxon>
        <taxon>Eubacteriales</taxon>
        <taxon>Clostridiaceae</taxon>
        <taxon>Clostridium</taxon>
    </lineage>
</organism>
<accession>A0A1M6I7H2</accession>
<name>A0A1M6I7H2_9CLOT</name>
<keyword evidence="1" id="KW-0472">Membrane</keyword>
<dbReference type="Gene3D" id="1.10.150.480">
    <property type="match status" value="1"/>
</dbReference>
<sequence>MKKRRLLTFIIIFLIVNVWGTSVKTFSLTPEPIKINTFGNDIAKVKYGDYSITSKLILAEGKIAYCLDINKNYPSGQDFYLTNDVDNTIKSIIIQGYPIKGPTELGTSSEEEAYFSTQVAIWVYIEKFDINKITCDNKNIENAIKSIYTNGIANKNNPINSEFIFNVYSADVDTQRIITVSQNFQVENVTGGNFLYGEGIGEGGNTLAKNADPTANKITALLPQTGMECINIVIPISMSILGVVILLRKQFFK</sequence>
<dbReference type="EMBL" id="FQZB01000007">
    <property type="protein sequence ID" value="SHJ30389.1"/>
    <property type="molecule type" value="Genomic_DNA"/>
</dbReference>
<gene>
    <name evidence="3" type="ORF">SAMN02745163_01719</name>
</gene>